<accession>A0ABC9YTT7</accession>
<reference evidence="3" key="1">
    <citation type="submission" date="2015-07" db="EMBL/GenBank/DDBJ databases">
        <title>Nocardia seriolae U-1 whole genome shotgun sequence.</title>
        <authorList>
            <person name="Imajoh M."/>
            <person name="Fukumoto Y."/>
            <person name="Sukeda M."/>
            <person name="Yamane J."/>
            <person name="Yamasaki K."/>
            <person name="Shimizu M."/>
            <person name="Ohnishi K."/>
            <person name="Oshima S."/>
        </authorList>
    </citation>
    <scope>NUCLEOTIDE SEQUENCE [LARGE SCALE GENOMIC DNA]</scope>
    <source>
        <strain evidence="3">U-1</strain>
    </source>
</reference>
<name>A0ABC9YTT7_9NOCA</name>
<feature type="region of interest" description="Disordered" evidence="1">
    <location>
        <begin position="1"/>
        <end position="30"/>
    </location>
</feature>
<evidence type="ECO:0000256" key="1">
    <source>
        <dbReference type="SAM" id="MobiDB-lite"/>
    </source>
</evidence>
<reference evidence="2 3" key="2">
    <citation type="journal article" date="2016" name="Genome Announc.">
        <title>Draft Genome Sequence of Erythromycin- and Oxytetracycline-Sensitive Nocardia seriolae Strain U-1 (NBRC 110359).</title>
        <authorList>
            <person name="Imajoh M."/>
            <person name="Sukeda M."/>
            <person name="Shimizu M."/>
            <person name="Yamane J."/>
            <person name="Ohnishi K."/>
            <person name="Oshima S."/>
        </authorList>
    </citation>
    <scope>NUCLEOTIDE SEQUENCE [LARGE SCALE GENOMIC DNA]</scope>
    <source>
        <strain evidence="2 3">U-1</strain>
    </source>
</reference>
<dbReference type="AlphaFoldDB" id="A0ABC9YTT7"/>
<dbReference type="EMBL" id="BBYQ01000042">
    <property type="protein sequence ID" value="GAP28755.1"/>
    <property type="molecule type" value="Genomic_DNA"/>
</dbReference>
<evidence type="ECO:0000313" key="2">
    <source>
        <dbReference type="EMBL" id="GAP28755.1"/>
    </source>
</evidence>
<sequence>MRSVAVLGSGGGRGEAEEFAVPDLPDRGDLRGPIGIQGSEVAEERAGEQVGVLRGDDGHGVLLQSWEISTMRKPAGVPVP</sequence>
<gene>
    <name evidence="2" type="ORF">NSK11_contig00042-0008</name>
</gene>
<comment type="caution">
    <text evidence="2">The sequence shown here is derived from an EMBL/GenBank/DDBJ whole genome shotgun (WGS) entry which is preliminary data.</text>
</comment>
<dbReference type="Proteomes" id="UP000037179">
    <property type="component" value="Unassembled WGS sequence"/>
</dbReference>
<organism evidence="2 3">
    <name type="scientific">Nocardia seriolae</name>
    <dbReference type="NCBI Taxonomy" id="37332"/>
    <lineage>
        <taxon>Bacteria</taxon>
        <taxon>Bacillati</taxon>
        <taxon>Actinomycetota</taxon>
        <taxon>Actinomycetes</taxon>
        <taxon>Mycobacteriales</taxon>
        <taxon>Nocardiaceae</taxon>
        <taxon>Nocardia</taxon>
    </lineage>
</organism>
<proteinExistence type="predicted"/>
<evidence type="ECO:0000313" key="3">
    <source>
        <dbReference type="Proteomes" id="UP000037179"/>
    </source>
</evidence>
<protein>
    <submittedName>
        <fullName evidence="2">Uncharacterized protein</fullName>
    </submittedName>
</protein>
<keyword evidence="3" id="KW-1185">Reference proteome</keyword>